<evidence type="ECO:0008006" key="3">
    <source>
        <dbReference type="Google" id="ProtNLM"/>
    </source>
</evidence>
<comment type="caution">
    <text evidence="1">The sequence shown here is derived from an EMBL/GenBank/DDBJ whole genome shotgun (WGS) entry which is preliminary data.</text>
</comment>
<gene>
    <name evidence="1" type="ORF">CFN78_24850</name>
</gene>
<dbReference type="InParanoid" id="A0A263CXB8"/>
<dbReference type="InterPro" id="IPR036527">
    <property type="entry name" value="SCP2_sterol-bd_dom_sf"/>
</dbReference>
<evidence type="ECO:0000313" key="1">
    <source>
        <dbReference type="EMBL" id="OZM70629.1"/>
    </source>
</evidence>
<keyword evidence="2" id="KW-1185">Reference proteome</keyword>
<evidence type="ECO:0000313" key="2">
    <source>
        <dbReference type="Proteomes" id="UP000242444"/>
    </source>
</evidence>
<dbReference type="Proteomes" id="UP000242444">
    <property type="component" value="Unassembled WGS sequence"/>
</dbReference>
<dbReference type="OrthoDB" id="3624816at2"/>
<dbReference type="EMBL" id="NKYE01000019">
    <property type="protein sequence ID" value="OZM70629.1"/>
    <property type="molecule type" value="Genomic_DNA"/>
</dbReference>
<proteinExistence type="predicted"/>
<sequence length="131" mass="14262">MEFMSQEHVEAMNELLTGSEEVSVAARKLPREYVLGYELTDGPADGATVHWQLRFGTGGTTFALTAVPDADVLLRGDWRVALTAMARNRRSEEQVDDGLVADGDMESLMAAVGEQFAVARKVATLETTFPV</sequence>
<dbReference type="AlphaFoldDB" id="A0A263CXB8"/>
<organism evidence="1 2">
    <name type="scientific">Amycolatopsis antarctica</name>
    <dbReference type="NCBI Taxonomy" id="1854586"/>
    <lineage>
        <taxon>Bacteria</taxon>
        <taxon>Bacillati</taxon>
        <taxon>Actinomycetota</taxon>
        <taxon>Actinomycetes</taxon>
        <taxon>Pseudonocardiales</taxon>
        <taxon>Pseudonocardiaceae</taxon>
        <taxon>Amycolatopsis</taxon>
    </lineage>
</organism>
<accession>A0A263CXB8</accession>
<dbReference type="SUPFAM" id="SSF55718">
    <property type="entry name" value="SCP-like"/>
    <property type="match status" value="1"/>
</dbReference>
<name>A0A263CXB8_9PSEU</name>
<protein>
    <recommendedName>
        <fullName evidence="3">SCP2 domain-containing protein</fullName>
    </recommendedName>
</protein>
<reference evidence="1 2" key="1">
    <citation type="submission" date="2017-07" db="EMBL/GenBank/DDBJ databases">
        <title>Amycolatopsis antarcticus sp. nov., isolated from the surface of an Antarcticus brown macroalga.</title>
        <authorList>
            <person name="Wang J."/>
            <person name="Leiva S."/>
            <person name="Huang J."/>
            <person name="Huang Y."/>
        </authorList>
    </citation>
    <scope>NUCLEOTIDE SEQUENCE [LARGE SCALE GENOMIC DNA]</scope>
    <source>
        <strain evidence="1 2">AU-G6</strain>
    </source>
</reference>